<dbReference type="PROSITE" id="PS50280">
    <property type="entry name" value="SET"/>
    <property type="match status" value="1"/>
</dbReference>
<keyword evidence="3" id="KW-1185">Reference proteome</keyword>
<dbReference type="GO" id="GO:0042799">
    <property type="term" value="F:histone H4K20 methyltransferase activity"/>
    <property type="evidence" value="ECO:0007669"/>
    <property type="project" value="TreeGrafter"/>
</dbReference>
<dbReference type="EMBL" id="JACHGJ010000001">
    <property type="protein sequence ID" value="MBB6478411.1"/>
    <property type="molecule type" value="Genomic_DNA"/>
</dbReference>
<dbReference type="SUPFAM" id="SSF82199">
    <property type="entry name" value="SET domain"/>
    <property type="match status" value="1"/>
</dbReference>
<comment type="caution">
    <text evidence="2">The sequence shown here is derived from an EMBL/GenBank/DDBJ whole genome shotgun (WGS) entry which is preliminary data.</text>
</comment>
<reference evidence="2 3" key="1">
    <citation type="submission" date="2020-08" db="EMBL/GenBank/DDBJ databases">
        <title>Genomic Encyclopedia of Type Strains, Phase IV (KMG-IV): sequencing the most valuable type-strain genomes for metagenomic binning, comparative biology and taxonomic classification.</title>
        <authorList>
            <person name="Goeker M."/>
        </authorList>
    </citation>
    <scope>NUCLEOTIDE SEQUENCE [LARGE SCALE GENOMIC DNA]</scope>
    <source>
        <strain evidence="2 3">DSM 2461</strain>
    </source>
</reference>
<dbReference type="RefSeq" id="WP_184742226.1">
    <property type="nucleotide sequence ID" value="NZ_JACHGJ010000001.1"/>
</dbReference>
<dbReference type="GO" id="GO:0006357">
    <property type="term" value="P:regulation of transcription by RNA polymerase II"/>
    <property type="evidence" value="ECO:0007669"/>
    <property type="project" value="TreeGrafter"/>
</dbReference>
<gene>
    <name evidence="2" type="ORF">HNR50_000044</name>
</gene>
<evidence type="ECO:0000313" key="2">
    <source>
        <dbReference type="EMBL" id="MBB6478411.1"/>
    </source>
</evidence>
<dbReference type="PANTHER" id="PTHR46167">
    <property type="entry name" value="N-LYSINE METHYLTRANSFERASE KMT5A"/>
    <property type="match status" value="1"/>
</dbReference>
<dbReference type="InterPro" id="IPR051760">
    <property type="entry name" value="KMT5A"/>
</dbReference>
<dbReference type="SMART" id="SM00317">
    <property type="entry name" value="SET"/>
    <property type="match status" value="1"/>
</dbReference>
<evidence type="ECO:0000259" key="1">
    <source>
        <dbReference type="PROSITE" id="PS50280"/>
    </source>
</evidence>
<sequence>MSSEIIAGKEDIRLFFKERNITYLKRCRIEWKPLLEKKLHKSPYYLENREEFIDLDNRYGVQIDRSEMAPVYIKKINDKVGYGLFAADNLKKDDFIGEYTGVVRETIELTEAFEDGSWETDFSWDYPDEVGDAALEINGRLEGNELRYVNHGKECNLDVEHTLHDGLWVIFFIANRDIAKDEQLLVSYGEEYWNGGFRKLDELNIREDGK</sequence>
<organism evidence="2 3">
    <name type="scientific">Spirochaeta isovalerica</name>
    <dbReference type="NCBI Taxonomy" id="150"/>
    <lineage>
        <taxon>Bacteria</taxon>
        <taxon>Pseudomonadati</taxon>
        <taxon>Spirochaetota</taxon>
        <taxon>Spirochaetia</taxon>
        <taxon>Spirochaetales</taxon>
        <taxon>Spirochaetaceae</taxon>
        <taxon>Spirochaeta</taxon>
    </lineage>
</organism>
<dbReference type="Gene3D" id="2.170.270.10">
    <property type="entry name" value="SET domain"/>
    <property type="match status" value="1"/>
</dbReference>
<feature type="domain" description="SET" evidence="1">
    <location>
        <begin position="69"/>
        <end position="189"/>
    </location>
</feature>
<accession>A0A841R4T8</accession>
<evidence type="ECO:0000313" key="3">
    <source>
        <dbReference type="Proteomes" id="UP000587760"/>
    </source>
</evidence>
<dbReference type="InterPro" id="IPR046341">
    <property type="entry name" value="SET_dom_sf"/>
</dbReference>
<proteinExistence type="predicted"/>
<dbReference type="PANTHER" id="PTHR46167:SF1">
    <property type="entry name" value="N-LYSINE METHYLTRANSFERASE KMT5A"/>
    <property type="match status" value="1"/>
</dbReference>
<dbReference type="Proteomes" id="UP000587760">
    <property type="component" value="Unassembled WGS sequence"/>
</dbReference>
<dbReference type="InterPro" id="IPR001214">
    <property type="entry name" value="SET_dom"/>
</dbReference>
<dbReference type="GO" id="GO:0005700">
    <property type="term" value="C:polytene chromosome"/>
    <property type="evidence" value="ECO:0007669"/>
    <property type="project" value="TreeGrafter"/>
</dbReference>
<protein>
    <recommendedName>
        <fullName evidence="1">SET domain-containing protein</fullName>
    </recommendedName>
</protein>
<dbReference type="AlphaFoldDB" id="A0A841R4T8"/>
<name>A0A841R4T8_9SPIO</name>
<dbReference type="Pfam" id="PF00856">
    <property type="entry name" value="SET"/>
    <property type="match status" value="1"/>
</dbReference>